<dbReference type="VEuPathDB" id="FungiDB:BD410DRAFT_793561"/>
<protein>
    <recommendedName>
        <fullName evidence="4">BTB domain-containing protein</fullName>
    </recommendedName>
</protein>
<gene>
    <name evidence="2" type="ORF">BD410DRAFT_793561</name>
</gene>
<name>A0A4Y7PUM9_9AGAM</name>
<dbReference type="OrthoDB" id="3199068at2759"/>
<dbReference type="STRING" id="50990.A0A4Y7PUM9"/>
<feature type="region of interest" description="Disordered" evidence="1">
    <location>
        <begin position="232"/>
        <end position="266"/>
    </location>
</feature>
<sequence>MNKATRERAKKGAEQAFKRDEKYYVQSLVFLVEDCLFKAPRPYFEQSEVFRDTFKLPPVDGVFEGANDETALRLHGIKANDFRAFLSVLMPLPSSEEATATKEEWLGVLSLADMWNFEKIRQLSIDKLRKEPMDAVERILHGRKHQIEEWLLAGHLHLARRDTFLSIVEAEQLGGLPFVIKMVKARDLVRVQHGSRAVGIILNCFGLGSNATYSDNSSPILTAFGNIVIIDDPSKADPDDEAGKVPAPRSAQKRPIESDSDDSDSD</sequence>
<evidence type="ECO:0000313" key="3">
    <source>
        <dbReference type="Proteomes" id="UP000294933"/>
    </source>
</evidence>
<reference evidence="2 3" key="1">
    <citation type="submission" date="2018-06" db="EMBL/GenBank/DDBJ databases">
        <title>A transcriptomic atlas of mushroom development highlights an independent origin of complex multicellularity.</title>
        <authorList>
            <consortium name="DOE Joint Genome Institute"/>
            <person name="Krizsan K."/>
            <person name="Almasi E."/>
            <person name="Merenyi Z."/>
            <person name="Sahu N."/>
            <person name="Viragh M."/>
            <person name="Koszo T."/>
            <person name="Mondo S."/>
            <person name="Kiss B."/>
            <person name="Balint B."/>
            <person name="Kues U."/>
            <person name="Barry K."/>
            <person name="Hegedus J.C."/>
            <person name="Henrissat B."/>
            <person name="Johnson J."/>
            <person name="Lipzen A."/>
            <person name="Ohm R."/>
            <person name="Nagy I."/>
            <person name="Pangilinan J."/>
            <person name="Yan J."/>
            <person name="Xiong Y."/>
            <person name="Grigoriev I.V."/>
            <person name="Hibbett D.S."/>
            <person name="Nagy L.G."/>
        </authorList>
    </citation>
    <scope>NUCLEOTIDE SEQUENCE [LARGE SCALE GENOMIC DNA]</scope>
    <source>
        <strain evidence="2 3">SZMC22713</strain>
    </source>
</reference>
<evidence type="ECO:0000313" key="2">
    <source>
        <dbReference type="EMBL" id="TDL18240.1"/>
    </source>
</evidence>
<dbReference type="Proteomes" id="UP000294933">
    <property type="component" value="Unassembled WGS sequence"/>
</dbReference>
<feature type="compositionally biased region" description="Basic and acidic residues" evidence="1">
    <location>
        <begin position="232"/>
        <end position="243"/>
    </location>
</feature>
<evidence type="ECO:0008006" key="4">
    <source>
        <dbReference type="Google" id="ProtNLM"/>
    </source>
</evidence>
<evidence type="ECO:0000256" key="1">
    <source>
        <dbReference type="SAM" id="MobiDB-lite"/>
    </source>
</evidence>
<proteinExistence type="predicted"/>
<dbReference type="EMBL" id="ML170211">
    <property type="protein sequence ID" value="TDL18240.1"/>
    <property type="molecule type" value="Genomic_DNA"/>
</dbReference>
<accession>A0A4Y7PUM9</accession>
<dbReference type="InterPro" id="IPR011333">
    <property type="entry name" value="SKP1/BTB/POZ_sf"/>
</dbReference>
<keyword evidence="3" id="KW-1185">Reference proteome</keyword>
<dbReference type="Gene3D" id="3.30.710.10">
    <property type="entry name" value="Potassium Channel Kv1.1, Chain A"/>
    <property type="match status" value="1"/>
</dbReference>
<organism evidence="2 3">
    <name type="scientific">Rickenella mellea</name>
    <dbReference type="NCBI Taxonomy" id="50990"/>
    <lineage>
        <taxon>Eukaryota</taxon>
        <taxon>Fungi</taxon>
        <taxon>Dikarya</taxon>
        <taxon>Basidiomycota</taxon>
        <taxon>Agaricomycotina</taxon>
        <taxon>Agaricomycetes</taxon>
        <taxon>Hymenochaetales</taxon>
        <taxon>Rickenellaceae</taxon>
        <taxon>Rickenella</taxon>
    </lineage>
</organism>
<dbReference type="AlphaFoldDB" id="A0A4Y7PUM9"/>